<reference evidence="7" key="1">
    <citation type="submission" date="2023-01" db="EMBL/GenBank/DDBJ databases">
        <title>The chitinases involved in constricting ring structure development in the nematode-trapping fungus Drechslerella dactyloides.</title>
        <authorList>
            <person name="Wang R."/>
            <person name="Zhang L."/>
            <person name="Tang P."/>
            <person name="Li S."/>
            <person name="Liang L."/>
        </authorList>
    </citation>
    <scope>NUCLEOTIDE SEQUENCE</scope>
    <source>
        <strain evidence="7">YMF1.00031</strain>
    </source>
</reference>
<feature type="compositionally biased region" description="Polar residues" evidence="4">
    <location>
        <begin position="558"/>
        <end position="572"/>
    </location>
</feature>
<dbReference type="PANTHER" id="PTHR47161">
    <property type="entry name" value="LYMPHOID-SPECIFIC HELICASE"/>
    <property type="match status" value="1"/>
</dbReference>
<evidence type="ECO:0000313" key="7">
    <source>
        <dbReference type="EMBL" id="KAJ6257005.1"/>
    </source>
</evidence>
<feature type="compositionally biased region" description="Low complexity" evidence="4">
    <location>
        <begin position="160"/>
        <end position="174"/>
    </location>
</feature>
<accession>A0AAD6NG12</accession>
<dbReference type="GO" id="GO:0003682">
    <property type="term" value="F:chromatin binding"/>
    <property type="evidence" value="ECO:0007669"/>
    <property type="project" value="TreeGrafter"/>
</dbReference>
<dbReference type="Gene3D" id="3.40.50.300">
    <property type="entry name" value="P-loop containing nucleotide triphosphate hydrolases"/>
    <property type="match status" value="1"/>
</dbReference>
<keyword evidence="8" id="KW-1185">Reference proteome</keyword>
<dbReference type="SMART" id="SM00487">
    <property type="entry name" value="DEXDc"/>
    <property type="match status" value="1"/>
</dbReference>
<dbReference type="PROSITE" id="PS51194">
    <property type="entry name" value="HELICASE_CTER"/>
    <property type="match status" value="1"/>
</dbReference>
<keyword evidence="3" id="KW-0067">ATP-binding</keyword>
<gene>
    <name evidence="7" type="ORF">Dda_7888</name>
</gene>
<dbReference type="AlphaFoldDB" id="A0AAD6NG12"/>
<feature type="compositionally biased region" description="Basic and acidic residues" evidence="4">
    <location>
        <begin position="133"/>
        <end position="155"/>
    </location>
</feature>
<evidence type="ECO:0000259" key="5">
    <source>
        <dbReference type="PROSITE" id="PS51192"/>
    </source>
</evidence>
<evidence type="ECO:0000256" key="1">
    <source>
        <dbReference type="ARBA" id="ARBA00022741"/>
    </source>
</evidence>
<feature type="compositionally biased region" description="Basic and acidic residues" evidence="4">
    <location>
        <begin position="77"/>
        <end position="93"/>
    </location>
</feature>
<dbReference type="GO" id="GO:0005721">
    <property type="term" value="C:pericentric heterochromatin"/>
    <property type="evidence" value="ECO:0007669"/>
    <property type="project" value="TreeGrafter"/>
</dbReference>
<protein>
    <submittedName>
        <fullName evidence="7">Uncharacterized protein</fullName>
    </submittedName>
</protein>
<dbReference type="EMBL" id="JAQGDS010000011">
    <property type="protein sequence ID" value="KAJ6257005.1"/>
    <property type="molecule type" value="Genomic_DNA"/>
</dbReference>
<dbReference type="GO" id="GO:0044027">
    <property type="term" value="P:negative regulation of gene expression via chromosomal CpG island methylation"/>
    <property type="evidence" value="ECO:0007669"/>
    <property type="project" value="TreeGrafter"/>
</dbReference>
<dbReference type="GO" id="GO:0006346">
    <property type="term" value="P:DNA methylation-dependent constitutive heterochromatin formation"/>
    <property type="evidence" value="ECO:0007669"/>
    <property type="project" value="TreeGrafter"/>
</dbReference>
<feature type="domain" description="Helicase C-terminal" evidence="6">
    <location>
        <begin position="666"/>
        <end position="832"/>
    </location>
</feature>
<feature type="region of interest" description="Disordered" evidence="4">
    <location>
        <begin position="133"/>
        <end position="227"/>
    </location>
</feature>
<dbReference type="GO" id="GO:0031508">
    <property type="term" value="P:pericentric heterochromatin formation"/>
    <property type="evidence" value="ECO:0007669"/>
    <property type="project" value="TreeGrafter"/>
</dbReference>
<organism evidence="7 8">
    <name type="scientific">Drechslerella dactyloides</name>
    <name type="common">Nematode-trapping fungus</name>
    <name type="synonym">Arthrobotrys dactyloides</name>
    <dbReference type="NCBI Taxonomy" id="74499"/>
    <lineage>
        <taxon>Eukaryota</taxon>
        <taxon>Fungi</taxon>
        <taxon>Dikarya</taxon>
        <taxon>Ascomycota</taxon>
        <taxon>Pezizomycotina</taxon>
        <taxon>Orbiliomycetes</taxon>
        <taxon>Orbiliales</taxon>
        <taxon>Orbiliaceae</taxon>
        <taxon>Drechslerella</taxon>
    </lineage>
</organism>
<dbReference type="FunFam" id="3.40.50.300:FF:001315">
    <property type="entry name" value="SNF2 family helicase/ATPase PasG"/>
    <property type="match status" value="1"/>
</dbReference>
<dbReference type="Proteomes" id="UP001221413">
    <property type="component" value="Unassembled WGS sequence"/>
</dbReference>
<dbReference type="InterPro" id="IPR000330">
    <property type="entry name" value="SNF2_N"/>
</dbReference>
<dbReference type="Pfam" id="PF00271">
    <property type="entry name" value="Helicase_C"/>
    <property type="match status" value="1"/>
</dbReference>
<keyword evidence="1" id="KW-0547">Nucleotide-binding</keyword>
<dbReference type="SUPFAM" id="SSF52540">
    <property type="entry name" value="P-loop containing nucleoside triphosphate hydrolases"/>
    <property type="match status" value="2"/>
</dbReference>
<name>A0AAD6NG12_DREDA</name>
<feature type="region of interest" description="Disordered" evidence="4">
    <location>
        <begin position="13"/>
        <end position="107"/>
    </location>
</feature>
<sequence length="1019" mass="114998">MFISAVTPSVIYPSEMTAATEARSRTASSATPEDDASGSPSSNAVSSTTPTDDYTFQDVDDEEVDIEIDDGLVTSAMKEEEAKYEAESEKIQKEEDEQLSNQLKKDGFNMKGLEFLLKKSTIYSSILSERLEQSRQEKANKAAKVEAKSSAEPKKPAPAPEETTTRATRSGAATVVDKPTEPESRGRGKKARKQSRAEEGSPASVGRASRTKSTKSPATAPAKGQSNLLTFFSKEKIEDKATVKEALEAAAEEDSTEAFGATATEQLHTRQPKLVTGCVMKDYQLEGLEWMASLFENGLNGILADEMGLGKTLQTISLFAFLRERGVNGPFLVAAPLSTLANWVDEFAKFTPNIPVVLYHGHPQERENLRNTRLKTKDYRNVGAKFPIVCTSYEIIMNDRKYLAAWDWKYIVVAGPRVGDVFFREQATAHWNSIAEQSQFDFSDLQNSGKSSEEIKKAVGANLVSSLHQILKPFLLRRLKSDVELSLPKKREYVLYAPLTQTQKELYRRILDRSTESFLVEKLLGHSRLHKTSPKSTPKKRVENHKRKATAVEELEDQMTTLSVPQQPLRNSRSNKKLRVDYKEKSDREYFKELENTPDQSKQTTPELSADEVAYQAALKEIKSKKMQNPIMQLRLACDSPHLFYWPWGDKDPDETLVTESGKMMLLDRLVPELFRRGHKVLIFSQFKVQLDILEEWATTLRNWKCCRIDGSVRQEDRRDLIKSFNSDPQYKLFLLSTRAGGLGINLTSADTVILYDSDWNPQQDLQAQDRAHRIGQTRPVIIYRLATAATVEQTLLEKADAKRRLEKLVIQKGKFKSMTASTTKTQEQEFADIKDILMNEDFEKFDVAESGSRILSDEDLDVLLDRSDEAYEKAAKGETKVSDIFKAVETKKTSEQDLLAQIISRARRPKLRLEATFKLEVFMRDERLVQLLPLHAVLKLEARSQLIQLLEALTLKVVRPLLHHVLCDENVHRQLAHPPRPGDDRVAVLWVDVVDDELAERADDVLDVCFVGAPGVEC</sequence>
<feature type="compositionally biased region" description="Acidic residues" evidence="4">
    <location>
        <begin position="58"/>
        <end position="70"/>
    </location>
</feature>
<dbReference type="InterPro" id="IPR049730">
    <property type="entry name" value="SNF2/RAD54-like_C"/>
</dbReference>
<dbReference type="InterPro" id="IPR038718">
    <property type="entry name" value="SNF2-like_sf"/>
</dbReference>
<evidence type="ECO:0000256" key="3">
    <source>
        <dbReference type="ARBA" id="ARBA00022840"/>
    </source>
</evidence>
<dbReference type="InterPro" id="IPR001650">
    <property type="entry name" value="Helicase_C-like"/>
</dbReference>
<dbReference type="GO" id="GO:0005524">
    <property type="term" value="F:ATP binding"/>
    <property type="evidence" value="ECO:0007669"/>
    <property type="project" value="InterPro"/>
</dbReference>
<dbReference type="Pfam" id="PF00176">
    <property type="entry name" value="SNF2-rel_dom"/>
    <property type="match status" value="2"/>
</dbReference>
<dbReference type="GO" id="GO:0005634">
    <property type="term" value="C:nucleus"/>
    <property type="evidence" value="ECO:0007669"/>
    <property type="project" value="TreeGrafter"/>
</dbReference>
<evidence type="ECO:0000256" key="4">
    <source>
        <dbReference type="SAM" id="MobiDB-lite"/>
    </source>
</evidence>
<dbReference type="Gene3D" id="3.40.50.10810">
    <property type="entry name" value="Tandem AAA-ATPase domain"/>
    <property type="match status" value="2"/>
</dbReference>
<dbReference type="GO" id="GO:0016787">
    <property type="term" value="F:hydrolase activity"/>
    <property type="evidence" value="ECO:0007669"/>
    <property type="project" value="UniProtKB-KW"/>
</dbReference>
<dbReference type="InterPro" id="IPR027417">
    <property type="entry name" value="P-loop_NTPase"/>
</dbReference>
<dbReference type="PANTHER" id="PTHR47161:SF1">
    <property type="entry name" value="LYMPHOID-SPECIFIC HELICASE"/>
    <property type="match status" value="1"/>
</dbReference>
<evidence type="ECO:0000259" key="6">
    <source>
        <dbReference type="PROSITE" id="PS51194"/>
    </source>
</evidence>
<dbReference type="CDD" id="cd18793">
    <property type="entry name" value="SF2_C_SNF"/>
    <property type="match status" value="1"/>
</dbReference>
<proteinExistence type="predicted"/>
<comment type="caution">
    <text evidence="7">The sequence shown here is derived from an EMBL/GenBank/DDBJ whole genome shotgun (WGS) entry which is preliminary data.</text>
</comment>
<dbReference type="PROSITE" id="PS51192">
    <property type="entry name" value="HELICASE_ATP_BIND_1"/>
    <property type="match status" value="1"/>
</dbReference>
<dbReference type="InterPro" id="IPR014001">
    <property type="entry name" value="Helicase_ATP-bd"/>
</dbReference>
<evidence type="ECO:0000313" key="8">
    <source>
        <dbReference type="Proteomes" id="UP001221413"/>
    </source>
</evidence>
<dbReference type="SMART" id="SM00490">
    <property type="entry name" value="HELICc"/>
    <property type="match status" value="1"/>
</dbReference>
<feature type="compositionally biased region" description="Low complexity" evidence="4">
    <location>
        <begin position="17"/>
        <end position="51"/>
    </location>
</feature>
<evidence type="ECO:0000256" key="2">
    <source>
        <dbReference type="ARBA" id="ARBA00022801"/>
    </source>
</evidence>
<keyword evidence="2" id="KW-0378">Hydrolase</keyword>
<feature type="domain" description="Helicase ATP-binding" evidence="5">
    <location>
        <begin position="292"/>
        <end position="413"/>
    </location>
</feature>
<feature type="region of interest" description="Disordered" evidence="4">
    <location>
        <begin position="552"/>
        <end position="579"/>
    </location>
</feature>